<comment type="caution">
    <text evidence="2">The sequence shown here is derived from an EMBL/GenBank/DDBJ whole genome shotgun (WGS) entry which is preliminary data.</text>
</comment>
<sequence>MGTNEDMNAWDMDDDYTEFHELYIQRHGLEFMMPILFEDGMDYIECELYYASLTSQSYGGAFRKLRSMQPRRPTLRELKDEANGNRLSCLRKPTRGEGVEHRSGPPVRRCSFSGMPQIEEFQPLTRSNSMRRLGEEEARVSFEEYVQVVTIYPAEEYPDDVRTQMWMSREELSKCMRRAMIEDMKEQRERQREERAREREGRDQNSNDDNQINSDGSKLVEVSS</sequence>
<accession>A0A9N8H7K2</accession>
<organism evidence="2 3">
    <name type="scientific">Seminavis robusta</name>
    <dbReference type="NCBI Taxonomy" id="568900"/>
    <lineage>
        <taxon>Eukaryota</taxon>
        <taxon>Sar</taxon>
        <taxon>Stramenopiles</taxon>
        <taxon>Ochrophyta</taxon>
        <taxon>Bacillariophyta</taxon>
        <taxon>Bacillariophyceae</taxon>
        <taxon>Bacillariophycidae</taxon>
        <taxon>Naviculales</taxon>
        <taxon>Naviculaceae</taxon>
        <taxon>Seminavis</taxon>
    </lineage>
</organism>
<evidence type="ECO:0000313" key="3">
    <source>
        <dbReference type="Proteomes" id="UP001153069"/>
    </source>
</evidence>
<proteinExistence type="predicted"/>
<evidence type="ECO:0000313" key="2">
    <source>
        <dbReference type="EMBL" id="CAB9503996.1"/>
    </source>
</evidence>
<dbReference type="AlphaFoldDB" id="A0A9N8H7K2"/>
<dbReference type="Proteomes" id="UP001153069">
    <property type="component" value="Unassembled WGS sequence"/>
</dbReference>
<dbReference type="OrthoDB" id="47517at2759"/>
<evidence type="ECO:0000256" key="1">
    <source>
        <dbReference type="SAM" id="MobiDB-lite"/>
    </source>
</evidence>
<reference evidence="2" key="1">
    <citation type="submission" date="2020-06" db="EMBL/GenBank/DDBJ databases">
        <authorList>
            <consortium name="Plant Systems Biology data submission"/>
        </authorList>
    </citation>
    <scope>NUCLEOTIDE SEQUENCE</scope>
    <source>
        <strain evidence="2">D6</strain>
    </source>
</reference>
<feature type="compositionally biased region" description="Basic and acidic residues" evidence="1">
    <location>
        <begin position="183"/>
        <end position="205"/>
    </location>
</feature>
<gene>
    <name evidence="2" type="ORF">SEMRO_182_G079480.1</name>
</gene>
<protein>
    <submittedName>
        <fullName evidence="2">Uncharacterized protein</fullName>
    </submittedName>
</protein>
<dbReference type="EMBL" id="CAICTM010000181">
    <property type="protein sequence ID" value="CAB9503996.1"/>
    <property type="molecule type" value="Genomic_DNA"/>
</dbReference>
<feature type="region of interest" description="Disordered" evidence="1">
    <location>
        <begin position="183"/>
        <end position="224"/>
    </location>
</feature>
<keyword evidence="3" id="KW-1185">Reference proteome</keyword>
<name>A0A9N8H7K2_9STRA</name>